<feature type="chain" id="PRO_5045227421" evidence="8">
    <location>
        <begin position="21"/>
        <end position="901"/>
    </location>
</feature>
<organism evidence="10 11">
    <name type="scientific">Myxococcus fulvus</name>
    <dbReference type="NCBI Taxonomy" id="33"/>
    <lineage>
        <taxon>Bacteria</taxon>
        <taxon>Pseudomonadati</taxon>
        <taxon>Myxococcota</taxon>
        <taxon>Myxococcia</taxon>
        <taxon>Myxococcales</taxon>
        <taxon>Cystobacterineae</taxon>
        <taxon>Myxococcaceae</taxon>
        <taxon>Myxococcus</taxon>
    </lineage>
</organism>
<evidence type="ECO:0000256" key="6">
    <source>
        <dbReference type="ARBA" id="ARBA00023049"/>
    </source>
</evidence>
<dbReference type="Gene3D" id="2.80.10.50">
    <property type="match status" value="1"/>
</dbReference>
<dbReference type="InterPro" id="IPR051256">
    <property type="entry name" value="Dictomallein"/>
</dbReference>
<comment type="cofactor">
    <cofactor evidence="1">
        <name>Zn(2+)</name>
        <dbReference type="ChEBI" id="CHEBI:29105"/>
    </cofactor>
</comment>
<dbReference type="PROSITE" id="PS50231">
    <property type="entry name" value="RICIN_B_LECTIN"/>
    <property type="match status" value="1"/>
</dbReference>
<proteinExistence type="predicted"/>
<keyword evidence="6" id="KW-0482">Metalloprotease</keyword>
<dbReference type="PROSITE" id="PS51694">
    <property type="entry name" value="PEPTIDASE_M66"/>
    <property type="match status" value="1"/>
</dbReference>
<keyword evidence="11" id="KW-1185">Reference proteome</keyword>
<evidence type="ECO:0000256" key="1">
    <source>
        <dbReference type="ARBA" id="ARBA00001947"/>
    </source>
</evidence>
<keyword evidence="8" id="KW-0732">Signal</keyword>
<dbReference type="PANTHER" id="PTHR39540">
    <property type="match status" value="1"/>
</dbReference>
<dbReference type="SUPFAM" id="SSF50370">
    <property type="entry name" value="Ricin B-like lectins"/>
    <property type="match status" value="1"/>
</dbReference>
<evidence type="ECO:0000256" key="8">
    <source>
        <dbReference type="SAM" id="SignalP"/>
    </source>
</evidence>
<dbReference type="PROSITE" id="PS51257">
    <property type="entry name" value="PROKAR_LIPOPROTEIN"/>
    <property type="match status" value="1"/>
</dbReference>
<name>A0ABY1BZX6_MYXFU</name>
<gene>
    <name evidence="10" type="ORF">SAMN05443572_102226</name>
</gene>
<evidence type="ECO:0000256" key="2">
    <source>
        <dbReference type="ARBA" id="ARBA00022670"/>
    </source>
</evidence>
<feature type="signal peptide" evidence="8">
    <location>
        <begin position="1"/>
        <end position="20"/>
    </location>
</feature>
<keyword evidence="5" id="KW-0862">Zinc</keyword>
<dbReference type="PANTHER" id="PTHR39540:SF1">
    <property type="entry name" value="DICTOMALLEIN-1-RELATED"/>
    <property type="match status" value="1"/>
</dbReference>
<feature type="region of interest" description="Disordered" evidence="7">
    <location>
        <begin position="30"/>
        <end position="57"/>
    </location>
</feature>
<evidence type="ECO:0000256" key="3">
    <source>
        <dbReference type="ARBA" id="ARBA00022723"/>
    </source>
</evidence>
<dbReference type="Pfam" id="PF00652">
    <property type="entry name" value="Ricin_B_lectin"/>
    <property type="match status" value="1"/>
</dbReference>
<dbReference type="RefSeq" id="WP_143096999.1">
    <property type="nucleotide sequence ID" value="NZ_BJXR01000043.1"/>
</dbReference>
<evidence type="ECO:0000313" key="10">
    <source>
        <dbReference type="EMBL" id="SET42422.1"/>
    </source>
</evidence>
<evidence type="ECO:0000256" key="5">
    <source>
        <dbReference type="ARBA" id="ARBA00022833"/>
    </source>
</evidence>
<evidence type="ECO:0000256" key="7">
    <source>
        <dbReference type="SAM" id="MobiDB-lite"/>
    </source>
</evidence>
<dbReference type="InterPro" id="IPR019503">
    <property type="entry name" value="Peptidase_M66_dom"/>
</dbReference>
<keyword evidence="4" id="KW-0378">Hydrolase</keyword>
<comment type="caution">
    <text evidence="10">The sequence shown here is derived from an EMBL/GenBank/DDBJ whole genome shotgun (WGS) entry which is preliminary data.</text>
</comment>
<dbReference type="InterPro" id="IPR022218">
    <property type="entry name" value="TagA_dom"/>
</dbReference>
<feature type="domain" description="Peptidase M66" evidence="9">
    <location>
        <begin position="219"/>
        <end position="475"/>
    </location>
</feature>
<accession>A0ABY1BZX6</accession>
<dbReference type="Pfam" id="PF12561">
    <property type="entry name" value="TagA"/>
    <property type="match status" value="1"/>
</dbReference>
<dbReference type="Proteomes" id="UP000183760">
    <property type="component" value="Unassembled WGS sequence"/>
</dbReference>
<sequence>MNKRTLVRLCLLALSTSLLGACNGNASGGGGGGGGVDEPGPTPVPPPPEPDRFAEPTSARDDALEDVGGFYDHDAQGQPRAVRHDLTGSLPAMVQFAQSHTVDPSGNEARNMPRLTAERAALLLVTPDPSLGEIHSLRLTVLLDGVAQPVLLLRHPNELYRSDANNSDGRKDYNYSRRAWSVHLPWDWVKPGMSLRVMDPLGRTGILAAEAIDFAAPAELVVQSIRLGMLTEPPEESNDHWFLRQPAQAAADYFQTIPAARITVGSYEPMQLARVMVANGTIYDTASVTNGDVYSGDMRENTGKSTVSVGINLANFGATASSMQSQEQPQLFQHVLAHHNVGMYANGRQSHGLSGGNGMLTVYATSGNEFSHEIGHHYGLGHYPGEKDGNHFWAGHHHDSGWGYIAYRKRMRANLNWTRAETTALAGMPSFEDTYAFGTDAMSGGHFSSALSRYTHYTGYSTRVAIQPALDRAIPRASSSTGYVKWSAASRKLEEIAPSVPDNARLFFNVTDGKYRKPRLIGVPVFTVLGGYHPETGSALLYPAFRGNWGNVFDLPEPQAGAATRQCWLEVSFASGPARKVAMAGSVLQAGSVNKLHVNLAQADKPTQARLMCQAPGAAASELAAISIAQDLPAMPAPVVIGQEAGYAALRAVELPEFEALLLARAQPTVLDLGTRGRLLHASYADDPTGLSSEAAAVLARYEEQESKARRLNRWMNAYRAELQADDNTEARAALEALLKTLGLDQRPRLPAPQQLLVGGNCVKVETVDGKPHPYIAAASTCTGAPDELWLADANGSIRSNADLSLCLGSPGGHNAVTLSTCDRERENQVFDLSTLPQIKRNGACLDMSGGRLVEGRAPLITYGCSGGGNQRWTGLTANDNLLPTLLSNSNLGVMRALETP</sequence>
<evidence type="ECO:0000313" key="11">
    <source>
        <dbReference type="Proteomes" id="UP000183760"/>
    </source>
</evidence>
<dbReference type="InterPro" id="IPR035992">
    <property type="entry name" value="Ricin_B-like_lectins"/>
</dbReference>
<protein>
    <submittedName>
        <fullName evidence="10">Ricin-type beta-trefoil lectin domain-containing protein</fullName>
    </submittedName>
</protein>
<reference evidence="10 11" key="1">
    <citation type="submission" date="2016-10" db="EMBL/GenBank/DDBJ databases">
        <authorList>
            <person name="Varghese N."/>
            <person name="Submissions S."/>
        </authorList>
    </citation>
    <scope>NUCLEOTIDE SEQUENCE [LARGE SCALE GENOMIC DNA]</scope>
    <source>
        <strain evidence="10 11">DSM 16525</strain>
    </source>
</reference>
<keyword evidence="3" id="KW-0479">Metal-binding</keyword>
<evidence type="ECO:0000259" key="9">
    <source>
        <dbReference type="PROSITE" id="PS51694"/>
    </source>
</evidence>
<keyword evidence="2" id="KW-0645">Protease</keyword>
<dbReference type="Pfam" id="PF10462">
    <property type="entry name" value="Peptidase_M66"/>
    <property type="match status" value="1"/>
</dbReference>
<dbReference type="InterPro" id="IPR000772">
    <property type="entry name" value="Ricin_B_lectin"/>
</dbReference>
<dbReference type="EMBL" id="FOIB01000002">
    <property type="protein sequence ID" value="SET42422.1"/>
    <property type="molecule type" value="Genomic_DNA"/>
</dbReference>
<dbReference type="SMART" id="SM00458">
    <property type="entry name" value="RICIN"/>
    <property type="match status" value="1"/>
</dbReference>
<evidence type="ECO:0000256" key="4">
    <source>
        <dbReference type="ARBA" id="ARBA00022801"/>
    </source>
</evidence>